<organism evidence="1 2">
    <name type="scientific">Bartonella henselae</name>
    <name type="common">Rochalimaea henselae</name>
    <dbReference type="NCBI Taxonomy" id="38323"/>
    <lineage>
        <taxon>Bacteria</taxon>
        <taxon>Pseudomonadati</taxon>
        <taxon>Pseudomonadota</taxon>
        <taxon>Alphaproteobacteria</taxon>
        <taxon>Hyphomicrobiales</taxon>
        <taxon>Bartonellaceae</taxon>
        <taxon>Bartonella</taxon>
    </lineage>
</organism>
<dbReference type="PATRIC" id="fig|38323.4.peg.1088"/>
<evidence type="ECO:0000313" key="2">
    <source>
        <dbReference type="Proteomes" id="UP000019801"/>
    </source>
</evidence>
<accession>X5LZV3</accession>
<evidence type="ECO:0000313" key="1">
    <source>
        <dbReference type="EMBL" id="CDO47032.1"/>
    </source>
</evidence>
<dbReference type="STRING" id="38323.BM1374165_01029"/>
<dbReference type="Proteomes" id="UP000019801">
    <property type="component" value="Chromosome I"/>
</dbReference>
<reference evidence="2" key="1">
    <citation type="submission" date="2013-11" db="EMBL/GenBank/DDBJ databases">
        <title>Genome sequencing of Bartonella spp. isolated from human blood.</title>
        <authorList>
            <person name="Raoult D."/>
        </authorList>
    </citation>
    <scope>NUCLEOTIDE SEQUENCE</scope>
    <source>
        <strain evidence="2">BM1374165</strain>
    </source>
</reference>
<name>X5LZV3_BARHN</name>
<gene>
    <name evidence="1" type="ORF">BM1374165_01029</name>
</gene>
<dbReference type="EMBL" id="HG969191">
    <property type="protein sequence ID" value="CDO47032.1"/>
    <property type="molecule type" value="Genomic_DNA"/>
</dbReference>
<dbReference type="KEGG" id="bhs:BM1374165_01029"/>
<dbReference type="AlphaFoldDB" id="X5LZV3"/>
<proteinExistence type="predicted"/>
<sequence>MLRMNHLNAGVVGNIGFLQINNGTGLQIHFVVVE</sequence>
<protein>
    <submittedName>
        <fullName evidence="1">Uncharacterized protein</fullName>
    </submittedName>
</protein>